<evidence type="ECO:0000256" key="1">
    <source>
        <dbReference type="SAM" id="SignalP"/>
    </source>
</evidence>
<dbReference type="RefSeq" id="WP_014601067.1">
    <property type="nucleotide sequence ID" value="NC_017544.1"/>
</dbReference>
<dbReference type="Proteomes" id="UP000001288">
    <property type="component" value="Chromosome"/>
</dbReference>
<name>A0A0H3GML1_LISM4</name>
<dbReference type="KEGG" id="lmt:LMRG_01557"/>
<dbReference type="AlphaFoldDB" id="A0A0H3GML1"/>
<feature type="chain" id="PRO_5002610337" description="N-acetylmuramoyl-L-alanine amidase" evidence="1">
    <location>
        <begin position="26"/>
        <end position="307"/>
    </location>
</feature>
<reference evidence="3" key="1">
    <citation type="submission" date="2010-04" db="EMBL/GenBank/DDBJ databases">
        <title>The genome sequence of Listeria monocytogenes strain 10403S.</title>
        <authorList>
            <consortium name="The Broad Institute Genome Sequencing Platform"/>
            <consortium name="The Broad Institute Genome Sequencing Center for Infectious Disease."/>
            <person name="Borowsky M."/>
            <person name="Borodovsky M."/>
            <person name="Young S.K."/>
            <person name="Zeng Q."/>
            <person name="Koehrsen M."/>
            <person name="Fitzgerald M."/>
            <person name="Wiedmann M."/>
            <person name="Swaminathan B."/>
            <person name="Lauer P."/>
            <person name="Portnoy D."/>
            <person name="Cossart P."/>
            <person name="Buchrieser C."/>
            <person name="Higgins D."/>
            <person name="Abouelleil A."/>
            <person name="Alvarado L."/>
            <person name="Arachchi H.M."/>
            <person name="Berlin A."/>
            <person name="Borenstein D."/>
            <person name="Brown A."/>
            <person name="Chapman S.B."/>
            <person name="Chen Z."/>
            <person name="Dunbar C.D."/>
            <person name="Engels R."/>
            <person name="Freedman E."/>
            <person name="Gearin G."/>
            <person name="Gellesch M."/>
            <person name="Goldberg J."/>
            <person name="Griggs A."/>
            <person name="Gujja S."/>
            <person name="Heilman E."/>
            <person name="Heiman D."/>
            <person name="Howarth C."/>
            <person name="Jen D."/>
            <person name="Larson L."/>
            <person name="Lui A."/>
            <person name="MacDonald J."/>
            <person name="Mehta T."/>
            <person name="Montmayeur A."/>
            <person name="Neiman D."/>
            <person name="Park D."/>
            <person name="Pearson M."/>
            <person name="Priest M."/>
            <person name="Richards J."/>
            <person name="Roberts A."/>
            <person name="Saif S."/>
            <person name="Shea T."/>
            <person name="Shenoy N."/>
            <person name="Sisk P."/>
            <person name="Stolte C."/>
            <person name="Sykes S."/>
            <person name="Walk T."/>
            <person name="White J."/>
            <person name="Yandava C."/>
            <person name="Haas B."/>
            <person name="Nusbaum C."/>
            <person name="Birren B."/>
        </authorList>
    </citation>
    <scope>NUCLEOTIDE SEQUENCE [LARGE SCALE GENOMIC DNA]</scope>
    <source>
        <strain evidence="3">10403S</strain>
    </source>
</reference>
<sequence>MKKFTTAIMVVVLGISLGAPSVANAGIIKATPYNFMKDEVVARVEVKNSEDLANLIKTVGEHPEINNLTEDEKNMLRQDIYAKSPDNVVKDYGEDMNQELIEKSNEADLSMENGEEIKSDNFELSDGSDVSLIATDVEDTLDVADDPFATDITEVEPDDETLDEETLDEETPLLKSSQGSAIYSAETKKYGNRSWSSSITYKSWGVPIGKIVLSNHYTINNNGLTMRYTSKAGTWDTSAWKVVSASTKTTDKYAQKVGYDLNGAGWYTIQAYGSKRYFELRSTIKLSKLDKKKKTAYVVHKYKYYGE</sequence>
<proteinExistence type="predicted"/>
<gene>
    <name evidence="2" type="ordered locus">LMRG_01557</name>
</gene>
<protein>
    <recommendedName>
        <fullName evidence="4">N-acetylmuramoyl-L-alanine amidase</fullName>
    </recommendedName>
</protein>
<feature type="signal peptide" evidence="1">
    <location>
        <begin position="1"/>
        <end position="25"/>
    </location>
</feature>
<keyword evidence="1" id="KW-0732">Signal</keyword>
<dbReference type="EMBL" id="CP002002">
    <property type="protein sequence ID" value="AEO07261.1"/>
    <property type="molecule type" value="Genomic_DNA"/>
</dbReference>
<evidence type="ECO:0008006" key="4">
    <source>
        <dbReference type="Google" id="ProtNLM"/>
    </source>
</evidence>
<organism evidence="2 3">
    <name type="scientific">Listeria monocytogenes serotype 1/2a (strain 10403S)</name>
    <dbReference type="NCBI Taxonomy" id="393133"/>
    <lineage>
        <taxon>Bacteria</taxon>
        <taxon>Bacillati</taxon>
        <taxon>Bacillota</taxon>
        <taxon>Bacilli</taxon>
        <taxon>Bacillales</taxon>
        <taxon>Listeriaceae</taxon>
        <taxon>Listeria</taxon>
    </lineage>
</organism>
<accession>A0A0H3GML1</accession>
<evidence type="ECO:0000313" key="3">
    <source>
        <dbReference type="Proteomes" id="UP000001288"/>
    </source>
</evidence>
<dbReference type="HOGENOM" id="CLU_905524_0_0_9"/>
<evidence type="ECO:0000313" key="2">
    <source>
        <dbReference type="EMBL" id="AEO07261.1"/>
    </source>
</evidence>